<reference evidence="2 3" key="1">
    <citation type="submission" date="2014-11" db="EMBL/GenBank/DDBJ databases">
        <authorList>
            <person name="Zhu J."/>
            <person name="Qi W."/>
            <person name="Song R."/>
        </authorList>
    </citation>
    <scope>NUCLEOTIDE SEQUENCE [LARGE SCALE GENOMIC DNA]</scope>
</reference>
<organism evidence="2 3">
    <name type="scientific">Vitrella brassicaformis (strain CCMP3155)</name>
    <dbReference type="NCBI Taxonomy" id="1169540"/>
    <lineage>
        <taxon>Eukaryota</taxon>
        <taxon>Sar</taxon>
        <taxon>Alveolata</taxon>
        <taxon>Colpodellida</taxon>
        <taxon>Vitrellaceae</taxon>
        <taxon>Vitrella</taxon>
    </lineage>
</organism>
<feature type="region of interest" description="Disordered" evidence="1">
    <location>
        <begin position="1"/>
        <end position="24"/>
    </location>
</feature>
<feature type="compositionally biased region" description="Low complexity" evidence="1">
    <location>
        <begin position="1"/>
        <end position="14"/>
    </location>
</feature>
<accession>A0A0G4F042</accession>
<dbReference type="InParanoid" id="A0A0G4F042"/>
<dbReference type="Proteomes" id="UP000041254">
    <property type="component" value="Unassembled WGS sequence"/>
</dbReference>
<feature type="compositionally biased region" description="Low complexity" evidence="1">
    <location>
        <begin position="42"/>
        <end position="62"/>
    </location>
</feature>
<gene>
    <name evidence="2" type="ORF">Vbra_21128</name>
</gene>
<evidence type="ECO:0000256" key="1">
    <source>
        <dbReference type="SAM" id="MobiDB-lite"/>
    </source>
</evidence>
<feature type="region of interest" description="Disordered" evidence="1">
    <location>
        <begin position="39"/>
        <end position="66"/>
    </location>
</feature>
<dbReference type="VEuPathDB" id="CryptoDB:Vbra_21128"/>
<evidence type="ECO:0000313" key="3">
    <source>
        <dbReference type="Proteomes" id="UP000041254"/>
    </source>
</evidence>
<keyword evidence="3" id="KW-1185">Reference proteome</keyword>
<evidence type="ECO:0000313" key="2">
    <source>
        <dbReference type="EMBL" id="CEM04460.1"/>
    </source>
</evidence>
<dbReference type="EMBL" id="CDMY01000352">
    <property type="protein sequence ID" value="CEM04460.1"/>
    <property type="molecule type" value="Genomic_DNA"/>
</dbReference>
<name>A0A0G4F042_VITBC</name>
<dbReference type="AlphaFoldDB" id="A0A0G4F042"/>
<protein>
    <submittedName>
        <fullName evidence="2">Uncharacterized protein</fullName>
    </submittedName>
</protein>
<feature type="compositionally biased region" description="Polar residues" evidence="1">
    <location>
        <begin position="15"/>
        <end position="24"/>
    </location>
</feature>
<proteinExistence type="predicted"/>
<sequence>MPSSSRRPAASTSADTQTSPGSPFTQVLASAIPAVSVRSRCTSPTGGAAPTTPSASTPSAPTQRKLDDAITKAVKECNGLAQLVE</sequence>